<dbReference type="SMART" id="SM00966">
    <property type="entry name" value="SpoVT_AbrB"/>
    <property type="match status" value="1"/>
</dbReference>
<dbReference type="InterPro" id="IPR028366">
    <property type="entry name" value="PhoU"/>
</dbReference>
<dbReference type="RefSeq" id="WP_015233150.1">
    <property type="nucleotide sequence ID" value="NC_019791.1"/>
</dbReference>
<dbReference type="STRING" id="1056495.Calag_1555"/>
<dbReference type="Proteomes" id="UP000010469">
    <property type="component" value="Chromosome"/>
</dbReference>
<keyword evidence="3" id="KW-1185">Reference proteome</keyword>
<dbReference type="InParanoid" id="L0ABI0"/>
<dbReference type="InterPro" id="IPR007159">
    <property type="entry name" value="SpoVT-AbrB_dom"/>
</dbReference>
<dbReference type="OrthoDB" id="40991at2157"/>
<name>L0ABI0_CALLD</name>
<reference evidence="3" key="1">
    <citation type="submission" date="2012-03" db="EMBL/GenBank/DDBJ databases">
        <title>Complete genome of Caldisphaera lagunensis DSM 15908.</title>
        <authorList>
            <person name="Lucas S."/>
            <person name="Copeland A."/>
            <person name="Lapidus A."/>
            <person name="Glavina del Rio T."/>
            <person name="Dalin E."/>
            <person name="Tice H."/>
            <person name="Bruce D."/>
            <person name="Goodwin L."/>
            <person name="Pitluck S."/>
            <person name="Peters L."/>
            <person name="Mikhailova N."/>
            <person name="Teshima H."/>
            <person name="Kyrpides N."/>
            <person name="Mavromatis K."/>
            <person name="Ivanova N."/>
            <person name="Brettin T."/>
            <person name="Detter J.C."/>
            <person name="Han C."/>
            <person name="Larimer F."/>
            <person name="Land M."/>
            <person name="Hauser L."/>
            <person name="Markowitz V."/>
            <person name="Cheng J.-F."/>
            <person name="Hugenholtz P."/>
            <person name="Woyke T."/>
            <person name="Wu D."/>
            <person name="Spring S."/>
            <person name="Schroeder M."/>
            <person name="Brambilla E."/>
            <person name="Klenk H.-P."/>
            <person name="Eisen J.A."/>
        </authorList>
    </citation>
    <scope>NUCLEOTIDE SEQUENCE [LARGE SCALE GENOMIC DNA]</scope>
    <source>
        <strain evidence="3">DSM 15908 / JCM 11604 / IC-154</strain>
    </source>
</reference>
<dbReference type="PANTHER" id="PTHR42930:SF3">
    <property type="entry name" value="PHOSPHATE-SPECIFIC TRANSPORT SYSTEM ACCESSORY PROTEIN PHOU"/>
    <property type="match status" value="1"/>
</dbReference>
<dbReference type="HOGENOM" id="CLU_069302_1_0_2"/>
<dbReference type="SUPFAM" id="SSF109755">
    <property type="entry name" value="PhoU-like"/>
    <property type="match status" value="1"/>
</dbReference>
<dbReference type="GO" id="GO:0030643">
    <property type="term" value="P:intracellular phosphate ion homeostasis"/>
    <property type="evidence" value="ECO:0007669"/>
    <property type="project" value="InterPro"/>
</dbReference>
<dbReference type="GO" id="GO:0045936">
    <property type="term" value="P:negative regulation of phosphate metabolic process"/>
    <property type="evidence" value="ECO:0007669"/>
    <property type="project" value="InterPro"/>
</dbReference>
<evidence type="ECO:0000313" key="3">
    <source>
        <dbReference type="Proteomes" id="UP000010469"/>
    </source>
</evidence>
<protein>
    <submittedName>
        <fullName evidence="2">Phosphate uptake regulator</fullName>
    </submittedName>
</protein>
<gene>
    <name evidence="2" type="ordered locus">Calag_1555</name>
</gene>
<evidence type="ECO:0000259" key="1">
    <source>
        <dbReference type="SMART" id="SM00966"/>
    </source>
</evidence>
<organism evidence="2 3">
    <name type="scientific">Caldisphaera lagunensis (strain DSM 15908 / JCM 11604 / ANMR 0165 / IC-154)</name>
    <dbReference type="NCBI Taxonomy" id="1056495"/>
    <lineage>
        <taxon>Archaea</taxon>
        <taxon>Thermoproteota</taxon>
        <taxon>Thermoprotei</taxon>
        <taxon>Acidilobales</taxon>
        <taxon>Caldisphaeraceae</taxon>
        <taxon>Caldisphaera</taxon>
    </lineage>
</organism>
<dbReference type="Gene3D" id="1.20.58.220">
    <property type="entry name" value="Phosphate transport system protein phou homolog 2, domain 2"/>
    <property type="match status" value="1"/>
</dbReference>
<dbReference type="InterPro" id="IPR038078">
    <property type="entry name" value="PhoU-like_sf"/>
</dbReference>
<evidence type="ECO:0000313" key="2">
    <source>
        <dbReference type="EMBL" id="AFZ71253.1"/>
    </source>
</evidence>
<feature type="domain" description="SpoVT-AbrB" evidence="1">
    <location>
        <begin position="17"/>
        <end position="63"/>
    </location>
</feature>
<dbReference type="GeneID" id="14212817"/>
<proteinExistence type="predicted"/>
<sequence>MIRKNIKQTKLLRKVQITGGSTYIVSIPKEWAKELGIDKGLEIVMELGRDNSLRLYSPKREIKPVIMEKEIYVNQDLIDSAIVMEIISAYLAGYNSIKLVFSPLMLSRMDQIINEVRNKVVGLDVLEEGENNVTLRVVVDLSSIPEKLAMDNMQKTFKSMLEDFIEGIKNKDKEIFYSIIKRDDVMDKLYLYIYKQINLALQGQIKLEDIGINNSIEAINVYSTIKSIERIADHVVFMSSWIIDTLGEIEITEQLNKLINDVFNEVITVVNNIGKEININELIKSYSNLHELIIKELELIKSLKGSKQFFEIYPILDGLRRAMAYSLDIIEAQVGLSVIREIDEKRKT</sequence>
<dbReference type="KEGG" id="clg:Calag_1555"/>
<dbReference type="Pfam" id="PF01895">
    <property type="entry name" value="PhoU"/>
    <property type="match status" value="1"/>
</dbReference>
<dbReference type="eggNOG" id="arCOG00318">
    <property type="taxonomic scope" value="Archaea"/>
</dbReference>
<dbReference type="EMBL" id="CP003378">
    <property type="protein sequence ID" value="AFZ71253.1"/>
    <property type="molecule type" value="Genomic_DNA"/>
</dbReference>
<accession>L0ABI0</accession>
<dbReference type="PANTHER" id="PTHR42930">
    <property type="entry name" value="PHOSPHATE-SPECIFIC TRANSPORT SYSTEM ACCESSORY PROTEIN PHOU"/>
    <property type="match status" value="1"/>
</dbReference>
<dbReference type="InterPro" id="IPR026022">
    <property type="entry name" value="PhoU_dom"/>
</dbReference>
<dbReference type="GO" id="GO:0003677">
    <property type="term" value="F:DNA binding"/>
    <property type="evidence" value="ECO:0007669"/>
    <property type="project" value="InterPro"/>
</dbReference>
<dbReference type="Pfam" id="PF04014">
    <property type="entry name" value="MazE_antitoxin"/>
    <property type="match status" value="1"/>
</dbReference>
<dbReference type="AlphaFoldDB" id="L0ABI0"/>